<evidence type="ECO:0000259" key="1">
    <source>
        <dbReference type="SMART" id="SM00481"/>
    </source>
</evidence>
<sequence length="253" mass="27939">MIPLYYDLHIHSCLSPCGDDDMTPANLVGMAAVKGLDVIALTDHNSCANCPAAMYHGDNYGVTVIPGMELTTEEEVHVICLFARLEGALAFDRLVYERLMPVPNREDIFGKQQVMNEKDEVTGTKEYLLINAASISFDEVFPLVRSYGGIAYPAHVDKSSTSLLSNLGSVPPESTFACAEFHDFKNLHRIRREHPYFEGCNVICCSDAHYLEDIHEPEYQIYARSRGPADVLDALENRMSDADGPASVSGGMK</sequence>
<dbReference type="Proteomes" id="UP000824243">
    <property type="component" value="Unassembled WGS sequence"/>
</dbReference>
<dbReference type="AlphaFoldDB" id="A0A9D1VWE1"/>
<feature type="domain" description="Polymerase/histidinol phosphatase N-terminal" evidence="1">
    <location>
        <begin position="6"/>
        <end position="74"/>
    </location>
</feature>
<dbReference type="GO" id="GO:0035312">
    <property type="term" value="F:5'-3' DNA exonuclease activity"/>
    <property type="evidence" value="ECO:0007669"/>
    <property type="project" value="TreeGrafter"/>
</dbReference>
<dbReference type="PANTHER" id="PTHR42924:SF3">
    <property type="entry name" value="POLYMERASE_HISTIDINOL PHOSPHATASE N-TERMINAL DOMAIN-CONTAINING PROTEIN"/>
    <property type="match status" value="1"/>
</dbReference>
<dbReference type="SMART" id="SM00481">
    <property type="entry name" value="POLIIIAc"/>
    <property type="match status" value="1"/>
</dbReference>
<dbReference type="PANTHER" id="PTHR42924">
    <property type="entry name" value="EXONUCLEASE"/>
    <property type="match status" value="1"/>
</dbReference>
<proteinExistence type="predicted"/>
<evidence type="ECO:0000313" key="3">
    <source>
        <dbReference type="Proteomes" id="UP000824243"/>
    </source>
</evidence>
<accession>A0A9D1VWE1</accession>
<gene>
    <name evidence="2" type="ORF">H9981_04275</name>
</gene>
<dbReference type="InterPro" id="IPR052018">
    <property type="entry name" value="PHP_domain"/>
</dbReference>
<dbReference type="Pfam" id="PF02811">
    <property type="entry name" value="PHP"/>
    <property type="match status" value="1"/>
</dbReference>
<dbReference type="SUPFAM" id="SSF89550">
    <property type="entry name" value="PHP domain-like"/>
    <property type="match status" value="1"/>
</dbReference>
<evidence type="ECO:0000313" key="2">
    <source>
        <dbReference type="EMBL" id="HIX48215.1"/>
    </source>
</evidence>
<protein>
    <submittedName>
        <fullName evidence="2">PHP domain-containing protein</fullName>
    </submittedName>
</protein>
<comment type="caution">
    <text evidence="2">The sequence shown here is derived from an EMBL/GenBank/DDBJ whole genome shotgun (WGS) entry which is preliminary data.</text>
</comment>
<dbReference type="InterPro" id="IPR004013">
    <property type="entry name" value="PHP_dom"/>
</dbReference>
<dbReference type="InterPro" id="IPR016195">
    <property type="entry name" value="Pol/histidinol_Pase-like"/>
</dbReference>
<reference evidence="2" key="2">
    <citation type="submission" date="2021-04" db="EMBL/GenBank/DDBJ databases">
        <authorList>
            <person name="Gilroy R."/>
        </authorList>
    </citation>
    <scope>NUCLEOTIDE SEQUENCE</scope>
    <source>
        <strain evidence="2">ChiSjej5B23-15282</strain>
    </source>
</reference>
<dbReference type="InterPro" id="IPR003141">
    <property type="entry name" value="Pol/His_phosphatase_N"/>
</dbReference>
<dbReference type="EMBL" id="DXFA01000080">
    <property type="protein sequence ID" value="HIX48215.1"/>
    <property type="molecule type" value="Genomic_DNA"/>
</dbReference>
<dbReference type="Gene3D" id="3.20.20.140">
    <property type="entry name" value="Metal-dependent hydrolases"/>
    <property type="match status" value="1"/>
</dbReference>
<dbReference type="CDD" id="cd07432">
    <property type="entry name" value="PHP_HisPPase"/>
    <property type="match status" value="1"/>
</dbReference>
<organism evidence="2 3">
    <name type="scientific">Candidatus Mediterraneibacter caccavium</name>
    <dbReference type="NCBI Taxonomy" id="2838661"/>
    <lineage>
        <taxon>Bacteria</taxon>
        <taxon>Bacillati</taxon>
        <taxon>Bacillota</taxon>
        <taxon>Clostridia</taxon>
        <taxon>Lachnospirales</taxon>
        <taxon>Lachnospiraceae</taxon>
        <taxon>Mediterraneibacter</taxon>
    </lineage>
</organism>
<reference evidence="2" key="1">
    <citation type="journal article" date="2021" name="PeerJ">
        <title>Extensive microbial diversity within the chicken gut microbiome revealed by metagenomics and culture.</title>
        <authorList>
            <person name="Gilroy R."/>
            <person name="Ravi A."/>
            <person name="Getino M."/>
            <person name="Pursley I."/>
            <person name="Horton D.L."/>
            <person name="Alikhan N.F."/>
            <person name="Baker D."/>
            <person name="Gharbi K."/>
            <person name="Hall N."/>
            <person name="Watson M."/>
            <person name="Adriaenssens E.M."/>
            <person name="Foster-Nyarko E."/>
            <person name="Jarju S."/>
            <person name="Secka A."/>
            <person name="Antonio M."/>
            <person name="Oren A."/>
            <person name="Chaudhuri R.R."/>
            <person name="La Ragione R."/>
            <person name="Hildebrand F."/>
            <person name="Pallen M.J."/>
        </authorList>
    </citation>
    <scope>NUCLEOTIDE SEQUENCE</scope>
    <source>
        <strain evidence="2">ChiSjej5B23-15282</strain>
    </source>
</reference>
<name>A0A9D1VWE1_9FIRM</name>
<dbReference type="GO" id="GO:0004534">
    <property type="term" value="F:5'-3' RNA exonuclease activity"/>
    <property type="evidence" value="ECO:0007669"/>
    <property type="project" value="TreeGrafter"/>
</dbReference>